<feature type="region of interest" description="Disordered" evidence="1">
    <location>
        <begin position="1"/>
        <end position="69"/>
    </location>
</feature>
<evidence type="ECO:0000313" key="4">
    <source>
        <dbReference type="Proteomes" id="UP000191691"/>
    </source>
</evidence>
<feature type="region of interest" description="Disordered" evidence="1">
    <location>
        <begin position="425"/>
        <end position="450"/>
    </location>
</feature>
<dbReference type="STRING" id="60175.A0A1V6XTV2"/>
<reference evidence="4" key="2">
    <citation type="journal article" date="2017" name="Nat. Microbiol.">
        <title>Global analysis of biosynthetic gene clusters reveals vast potential of secondary metabolite production in Penicillium species.</title>
        <authorList>
            <person name="Nielsen J.C."/>
            <person name="Grijseels S."/>
            <person name="Prigent S."/>
            <person name="Ji B."/>
            <person name="Dainat J."/>
            <person name="Nielsen K.F."/>
            <person name="Frisvad J.C."/>
            <person name="Workman M."/>
            <person name="Nielsen J."/>
        </authorList>
    </citation>
    <scope>NUCLEOTIDE SEQUENCE [LARGE SCALE GENOMIC DNA]</scope>
    <source>
        <strain evidence="4">IBT 13039</strain>
    </source>
</reference>
<name>A0A1V6XTV2_PENNA</name>
<dbReference type="Proteomes" id="UP000191691">
    <property type="component" value="Unassembled WGS sequence"/>
</dbReference>
<feature type="compositionally biased region" description="Basic and acidic residues" evidence="1">
    <location>
        <begin position="27"/>
        <end position="43"/>
    </location>
</feature>
<organism evidence="3 4">
    <name type="scientific">Penicillium nalgiovense</name>
    <dbReference type="NCBI Taxonomy" id="60175"/>
    <lineage>
        <taxon>Eukaryota</taxon>
        <taxon>Fungi</taxon>
        <taxon>Dikarya</taxon>
        <taxon>Ascomycota</taxon>
        <taxon>Pezizomycotina</taxon>
        <taxon>Eurotiomycetes</taxon>
        <taxon>Eurotiomycetidae</taxon>
        <taxon>Eurotiales</taxon>
        <taxon>Aspergillaceae</taxon>
        <taxon>Penicillium</taxon>
    </lineage>
</organism>
<dbReference type="AlphaFoldDB" id="A0A1V6XTV2"/>
<protein>
    <submittedName>
        <fullName evidence="3">Uncharacterized protein</fullName>
    </submittedName>
</protein>
<feature type="compositionally biased region" description="Low complexity" evidence="1">
    <location>
        <begin position="428"/>
        <end position="450"/>
    </location>
</feature>
<sequence length="492" mass="53203">MSTKQPRIPDRPALGESWVIASTASLKGKEDPTKTSDSRHESSKATTKTADTTSESLASSSSSSWTISGPELIMPSICETPNLEGSWVEYVRSPKQPGSESMRKRRKVSMPNSAKQREQDRAGAKPGDAKPGDADAGSSAETTTKQAGLVKSESIFGAHTALVRNAINAVLIAIILHLLVLPEVVYQAKDLCHLPSIKTLYPNSCITLSTTYPPRGAYPSAIPPEETLATSQRQLESIFDTALETFTPLSAILKQSESMLADLESQLKSTFPDARNALDLEFTGSNQAIQTAVWEFDSLRADLRSAIDSLLASRPATEISGTAALDTRLATQIRRREEYLDRLRAQIRSKADSLNTRFTTLDDHLEAVDGIVAREEHRSPTLHRYRSPSDDSSSDRLYSMLDSLPLGPFGAYLFRGRSSEDADVNPVALTESSSSAVASTASTGSTPTPRPAATLALLRVAATHHRPVADSVLRLSRQLKDVRRAAGAGSTW</sequence>
<evidence type="ECO:0000313" key="2">
    <source>
        <dbReference type="EMBL" id="CAG8188379.1"/>
    </source>
</evidence>
<comment type="caution">
    <text evidence="3">The sequence shown here is derived from an EMBL/GenBank/DDBJ whole genome shotgun (WGS) entry which is preliminary data.</text>
</comment>
<evidence type="ECO:0000256" key="1">
    <source>
        <dbReference type="SAM" id="MobiDB-lite"/>
    </source>
</evidence>
<evidence type="ECO:0000313" key="3">
    <source>
        <dbReference type="EMBL" id="OQE78597.1"/>
    </source>
</evidence>
<accession>A0A1V6XTV2</accession>
<feature type="compositionally biased region" description="Basic and acidic residues" evidence="1">
    <location>
        <begin position="115"/>
        <end position="133"/>
    </location>
</feature>
<feature type="compositionally biased region" description="Low complexity" evidence="1">
    <location>
        <begin position="44"/>
        <end position="68"/>
    </location>
</feature>
<reference evidence="3" key="1">
    <citation type="submission" date="2016-10" db="EMBL/GenBank/DDBJ databases">
        <title>Uncovering the secondary metabolism of Penicillium species provides insights into the evolution of 6-MSA pathways.</title>
        <authorList>
            <person name="Nielsen J.C."/>
            <person name="Nielsen J."/>
        </authorList>
    </citation>
    <scope>NUCLEOTIDE SEQUENCE [LARGE SCALE GENOMIC DNA]</scope>
    <source>
        <strain evidence="3">IBT 13039</strain>
    </source>
</reference>
<gene>
    <name evidence="3" type="ORF">PENNAL_c0055G06184</name>
    <name evidence="2" type="ORF">PNAL_LOCUS7138</name>
</gene>
<proteinExistence type="predicted"/>
<feature type="region of interest" description="Disordered" evidence="1">
    <location>
        <begin position="93"/>
        <end position="145"/>
    </location>
</feature>
<keyword evidence="4" id="KW-1185">Reference proteome</keyword>
<dbReference type="EMBL" id="MOOB01000055">
    <property type="protein sequence ID" value="OQE78597.1"/>
    <property type="molecule type" value="Genomic_DNA"/>
</dbReference>
<dbReference type="OrthoDB" id="4179406at2759"/>
<reference evidence="2" key="3">
    <citation type="submission" date="2021-07" db="EMBL/GenBank/DDBJ databases">
        <authorList>
            <person name="Branca A.L. A."/>
        </authorList>
    </citation>
    <scope>NUCLEOTIDE SEQUENCE</scope>
</reference>
<dbReference type="EMBL" id="CAJVNV010000410">
    <property type="protein sequence ID" value="CAG8188379.1"/>
    <property type="molecule type" value="Genomic_DNA"/>
</dbReference>
<dbReference type="OMA" id="LIMPSIC"/>
<dbReference type="Proteomes" id="UP001153461">
    <property type="component" value="Unassembled WGS sequence"/>
</dbReference>